<dbReference type="OrthoDB" id="8060176at2759"/>
<dbReference type="Gene3D" id="3.30.420.10">
    <property type="entry name" value="Ribonuclease H-like superfamily/Ribonuclease H"/>
    <property type="match status" value="1"/>
</dbReference>
<evidence type="ECO:0000313" key="1">
    <source>
        <dbReference type="EMBL" id="GBL56177.1"/>
    </source>
</evidence>
<proteinExistence type="predicted"/>
<feature type="non-terminal residue" evidence="1">
    <location>
        <position position="73"/>
    </location>
</feature>
<accession>A0A4Y1ZL71</accession>
<reference evidence="1 2" key="1">
    <citation type="journal article" date="2019" name="Sci. Rep.">
        <title>Orb-weaving spider Araneus ventricosus genome elucidates the spidroin gene catalogue.</title>
        <authorList>
            <person name="Kono N."/>
            <person name="Nakamura H."/>
            <person name="Ohtoshi R."/>
            <person name="Moran D.A.P."/>
            <person name="Shinohara A."/>
            <person name="Yoshida Y."/>
            <person name="Fujiwara M."/>
            <person name="Mori M."/>
            <person name="Tomita M."/>
            <person name="Arakawa K."/>
        </authorList>
    </citation>
    <scope>NUCLEOTIDE SEQUENCE [LARGE SCALE GENOMIC DNA]</scope>
</reference>
<organism evidence="1 2">
    <name type="scientific">Araneus ventricosus</name>
    <name type="common">Orbweaver spider</name>
    <name type="synonym">Epeira ventricosa</name>
    <dbReference type="NCBI Taxonomy" id="182803"/>
    <lineage>
        <taxon>Eukaryota</taxon>
        <taxon>Metazoa</taxon>
        <taxon>Ecdysozoa</taxon>
        <taxon>Arthropoda</taxon>
        <taxon>Chelicerata</taxon>
        <taxon>Arachnida</taxon>
        <taxon>Araneae</taxon>
        <taxon>Araneomorphae</taxon>
        <taxon>Entelegynae</taxon>
        <taxon>Araneoidea</taxon>
        <taxon>Araneidae</taxon>
        <taxon>Araneus</taxon>
    </lineage>
</organism>
<dbReference type="EMBL" id="BGPR01075590">
    <property type="protein sequence ID" value="GBL56177.1"/>
    <property type="molecule type" value="Genomic_DNA"/>
</dbReference>
<comment type="caution">
    <text evidence="1">The sequence shown here is derived from an EMBL/GenBank/DDBJ whole genome shotgun (WGS) entry which is preliminary data.</text>
</comment>
<sequence>MARLPCLKPHHKEARLQCDKQHMSFVDMWLNVIFSDEKKWNSDGPDGFACYWHDLRKEPSGMFTRQHGSGSLM</sequence>
<dbReference type="GO" id="GO:0003676">
    <property type="term" value="F:nucleic acid binding"/>
    <property type="evidence" value="ECO:0007669"/>
    <property type="project" value="InterPro"/>
</dbReference>
<dbReference type="Proteomes" id="UP000499080">
    <property type="component" value="Unassembled WGS sequence"/>
</dbReference>
<name>A0A4Y1ZL71_ARAVE</name>
<keyword evidence="2" id="KW-1185">Reference proteome</keyword>
<gene>
    <name evidence="1" type="ORF">AVEN_20045_1</name>
</gene>
<dbReference type="InterPro" id="IPR036397">
    <property type="entry name" value="RNaseH_sf"/>
</dbReference>
<protein>
    <submittedName>
        <fullName evidence="1">Uncharacterized protein</fullName>
    </submittedName>
</protein>
<dbReference type="AlphaFoldDB" id="A0A4Y1ZL71"/>
<evidence type="ECO:0000313" key="2">
    <source>
        <dbReference type="Proteomes" id="UP000499080"/>
    </source>
</evidence>